<sequence>MSLTLLPSMSSLLSPLLAAVLLTSTAAMAAPAGAGPAAKAGQEAACGGFPRADNGPHDYRTVRDKRLSIVEQYHFTPSVEMLIKGSSSQDLAGDISFMLRAFPNHHRALMSIVRLGERTRSEQPRGSAFTVDCWLERATRFAPDDAVARMIYAGYLNKRGRAQDALVQMDRVAAVAGDSAFTHYNAGLILIEMKQYERALAHAHKAYALGFSRLDLREKLQSAGQWKDPPDAAATAPAPAASAAAAASAASPASAP</sequence>
<evidence type="ECO:0000313" key="3">
    <source>
        <dbReference type="Proteomes" id="UP000737171"/>
    </source>
</evidence>
<dbReference type="SUPFAM" id="SSF48452">
    <property type="entry name" value="TPR-like"/>
    <property type="match status" value="1"/>
</dbReference>
<evidence type="ECO:0008006" key="4">
    <source>
        <dbReference type="Google" id="ProtNLM"/>
    </source>
</evidence>
<protein>
    <recommendedName>
        <fullName evidence="4">ABC transporter permease</fullName>
    </recommendedName>
</protein>
<gene>
    <name evidence="2" type="ORF">HLB44_05925</name>
</gene>
<accession>A0ABX2EBL8</accession>
<feature type="signal peptide" evidence="1">
    <location>
        <begin position="1"/>
        <end position="29"/>
    </location>
</feature>
<evidence type="ECO:0000256" key="1">
    <source>
        <dbReference type="SAM" id="SignalP"/>
    </source>
</evidence>
<dbReference type="Gene3D" id="1.25.40.10">
    <property type="entry name" value="Tetratricopeptide repeat domain"/>
    <property type="match status" value="1"/>
</dbReference>
<reference evidence="2 3" key="1">
    <citation type="submission" date="2020-05" db="EMBL/GenBank/DDBJ databases">
        <title>Aquincola sp. isolate from soil.</title>
        <authorList>
            <person name="Han J."/>
            <person name="Kim D.-U."/>
        </authorList>
    </citation>
    <scope>NUCLEOTIDE SEQUENCE [LARGE SCALE GENOMIC DNA]</scope>
    <source>
        <strain evidence="2 3">S2</strain>
    </source>
</reference>
<name>A0ABX2EBL8_9BURK</name>
<organism evidence="2 3">
    <name type="scientific">Pseudaquabacterium terrae</name>
    <dbReference type="NCBI Taxonomy" id="2732868"/>
    <lineage>
        <taxon>Bacteria</taxon>
        <taxon>Pseudomonadati</taxon>
        <taxon>Pseudomonadota</taxon>
        <taxon>Betaproteobacteria</taxon>
        <taxon>Burkholderiales</taxon>
        <taxon>Sphaerotilaceae</taxon>
        <taxon>Pseudaquabacterium</taxon>
    </lineage>
</organism>
<comment type="caution">
    <text evidence="2">The sequence shown here is derived from an EMBL/GenBank/DDBJ whole genome shotgun (WGS) entry which is preliminary data.</text>
</comment>
<dbReference type="EMBL" id="JABRWJ010000002">
    <property type="protein sequence ID" value="NRF66514.1"/>
    <property type="molecule type" value="Genomic_DNA"/>
</dbReference>
<keyword evidence="1" id="KW-0732">Signal</keyword>
<proteinExistence type="predicted"/>
<keyword evidence="3" id="KW-1185">Reference proteome</keyword>
<dbReference type="Proteomes" id="UP000737171">
    <property type="component" value="Unassembled WGS sequence"/>
</dbReference>
<dbReference type="InterPro" id="IPR011990">
    <property type="entry name" value="TPR-like_helical_dom_sf"/>
</dbReference>
<feature type="chain" id="PRO_5046403984" description="ABC transporter permease" evidence="1">
    <location>
        <begin position="30"/>
        <end position="256"/>
    </location>
</feature>
<evidence type="ECO:0000313" key="2">
    <source>
        <dbReference type="EMBL" id="NRF66514.1"/>
    </source>
</evidence>